<dbReference type="Pfam" id="PF01522">
    <property type="entry name" value="Polysacc_deac_1"/>
    <property type="match status" value="1"/>
</dbReference>
<dbReference type="NCBIfam" id="TIGR02884">
    <property type="entry name" value="spore_pdaA"/>
    <property type="match status" value="1"/>
</dbReference>
<dbReference type="AlphaFoldDB" id="A0A9D1SVC8"/>
<dbReference type="GO" id="GO:0005975">
    <property type="term" value="P:carbohydrate metabolic process"/>
    <property type="evidence" value="ECO:0007669"/>
    <property type="project" value="InterPro"/>
</dbReference>
<dbReference type="SUPFAM" id="SSF88713">
    <property type="entry name" value="Glycoside hydrolase/deacetylase"/>
    <property type="match status" value="1"/>
</dbReference>
<name>A0A9D1SVC8_9FIRM</name>
<dbReference type="Gene3D" id="3.20.20.370">
    <property type="entry name" value="Glycoside hydrolase/deacetylase"/>
    <property type="match status" value="1"/>
</dbReference>
<gene>
    <name evidence="3" type="primary">pdaA</name>
    <name evidence="3" type="ORF">IAD25_05160</name>
</gene>
<dbReference type="CDD" id="cd10948">
    <property type="entry name" value="CE4_BsPdaA_like"/>
    <property type="match status" value="1"/>
</dbReference>
<dbReference type="PANTHER" id="PTHR10587:SF78">
    <property type="entry name" value="PEPTIDOGLYCAN-N-ACETYLMURAMIC ACID DEACETYLASE PDAA"/>
    <property type="match status" value="1"/>
</dbReference>
<proteinExistence type="predicted"/>
<dbReference type="GO" id="GO:0016810">
    <property type="term" value="F:hydrolase activity, acting on carbon-nitrogen (but not peptide) bonds"/>
    <property type="evidence" value="ECO:0007669"/>
    <property type="project" value="InterPro"/>
</dbReference>
<dbReference type="InterPro" id="IPR002509">
    <property type="entry name" value="NODB_dom"/>
</dbReference>
<feature type="chain" id="PRO_5039217347" evidence="1">
    <location>
        <begin position="27"/>
        <end position="271"/>
    </location>
</feature>
<protein>
    <submittedName>
        <fullName evidence="3">Delta-lactam-biosynthetic de-N-acetylase</fullName>
    </submittedName>
</protein>
<dbReference type="InterPro" id="IPR014235">
    <property type="entry name" value="Spore_PdaA"/>
</dbReference>
<dbReference type="PANTHER" id="PTHR10587">
    <property type="entry name" value="GLYCOSYL TRANSFERASE-RELATED"/>
    <property type="match status" value="1"/>
</dbReference>
<dbReference type="GO" id="GO:0016020">
    <property type="term" value="C:membrane"/>
    <property type="evidence" value="ECO:0007669"/>
    <property type="project" value="TreeGrafter"/>
</dbReference>
<reference evidence="3" key="1">
    <citation type="submission" date="2020-10" db="EMBL/GenBank/DDBJ databases">
        <authorList>
            <person name="Gilroy R."/>
        </authorList>
    </citation>
    <scope>NUCLEOTIDE SEQUENCE</scope>
    <source>
        <strain evidence="3">ChiSjej4B22-8349</strain>
    </source>
</reference>
<comment type="caution">
    <text evidence="3">The sequence shown here is derived from an EMBL/GenBank/DDBJ whole genome shotgun (WGS) entry which is preliminary data.</text>
</comment>
<dbReference type="PROSITE" id="PS51677">
    <property type="entry name" value="NODB"/>
    <property type="match status" value="1"/>
</dbReference>
<dbReference type="InterPro" id="IPR011330">
    <property type="entry name" value="Glyco_hydro/deAcase_b/a-brl"/>
</dbReference>
<sequence length="271" mass="30741">MVRKKGIIRMVLMTAAAVLFVAAVFAGIDAAKNKTVSTISDGNWGLSFQEEGQPPVANATAEELAGYNAFYADDTDEKVMYITFDAGYENGYTEKILDVLKKHQVKAAFFLVGNYIETSPELVKRMMEEGHLVGNHTYTHPDMSSISTIGSFEKELKQLEEKYREVTGKEMKKYYRPPQGKYSESNLKMASDMGYKTVFWSLAYVDWYESDQPTKEEAFEKLIPRAHPGAIVLLHSTSRTNSEILDELLTRWEDMGYEFRSVEELGQERAS</sequence>
<evidence type="ECO:0000313" key="3">
    <source>
        <dbReference type="EMBL" id="HIU96086.1"/>
    </source>
</evidence>
<evidence type="ECO:0000256" key="1">
    <source>
        <dbReference type="SAM" id="SignalP"/>
    </source>
</evidence>
<reference evidence="3" key="2">
    <citation type="journal article" date="2021" name="PeerJ">
        <title>Extensive microbial diversity within the chicken gut microbiome revealed by metagenomics and culture.</title>
        <authorList>
            <person name="Gilroy R."/>
            <person name="Ravi A."/>
            <person name="Getino M."/>
            <person name="Pursley I."/>
            <person name="Horton D.L."/>
            <person name="Alikhan N.F."/>
            <person name="Baker D."/>
            <person name="Gharbi K."/>
            <person name="Hall N."/>
            <person name="Watson M."/>
            <person name="Adriaenssens E.M."/>
            <person name="Foster-Nyarko E."/>
            <person name="Jarju S."/>
            <person name="Secka A."/>
            <person name="Antonio M."/>
            <person name="Oren A."/>
            <person name="Chaudhuri R.R."/>
            <person name="La Ragione R."/>
            <person name="Hildebrand F."/>
            <person name="Pallen M.J."/>
        </authorList>
    </citation>
    <scope>NUCLEOTIDE SEQUENCE</scope>
    <source>
        <strain evidence="3">ChiSjej4B22-8349</strain>
    </source>
</reference>
<organism evidence="3 4">
    <name type="scientific">Candidatus Allocopromorpha excrementipullorum</name>
    <dbReference type="NCBI Taxonomy" id="2840743"/>
    <lineage>
        <taxon>Bacteria</taxon>
        <taxon>Bacillati</taxon>
        <taxon>Bacillota</taxon>
        <taxon>Clostridia</taxon>
        <taxon>Eubacteriales</taxon>
        <taxon>Eubacteriaceae</taxon>
        <taxon>Eubacteriaceae incertae sedis</taxon>
        <taxon>Candidatus Allocopromorpha</taxon>
    </lineage>
</organism>
<evidence type="ECO:0000259" key="2">
    <source>
        <dbReference type="PROSITE" id="PS51677"/>
    </source>
</evidence>
<feature type="domain" description="NodB homology" evidence="2">
    <location>
        <begin position="78"/>
        <end position="260"/>
    </location>
</feature>
<feature type="signal peptide" evidence="1">
    <location>
        <begin position="1"/>
        <end position="26"/>
    </location>
</feature>
<dbReference type="InterPro" id="IPR050248">
    <property type="entry name" value="Polysacc_deacetylase_ArnD"/>
</dbReference>
<dbReference type="Proteomes" id="UP000824130">
    <property type="component" value="Unassembled WGS sequence"/>
</dbReference>
<evidence type="ECO:0000313" key="4">
    <source>
        <dbReference type="Proteomes" id="UP000824130"/>
    </source>
</evidence>
<keyword evidence="1" id="KW-0732">Signal</keyword>
<dbReference type="EMBL" id="DVOB01000113">
    <property type="protein sequence ID" value="HIU96086.1"/>
    <property type="molecule type" value="Genomic_DNA"/>
</dbReference>
<accession>A0A9D1SVC8</accession>